<comment type="caution">
    <text evidence="4">The sequence shown here is derived from an EMBL/GenBank/DDBJ whole genome shotgun (WGS) entry which is preliminary data.</text>
</comment>
<organism evidence="4 5">
    <name type="scientific">Nocardia vulneris</name>
    <dbReference type="NCBI Taxonomy" id="1141657"/>
    <lineage>
        <taxon>Bacteria</taxon>
        <taxon>Bacillati</taxon>
        <taxon>Actinomycetota</taxon>
        <taxon>Actinomycetes</taxon>
        <taxon>Mycobacteriales</taxon>
        <taxon>Nocardiaceae</taxon>
        <taxon>Nocardia</taxon>
    </lineage>
</organism>
<dbReference type="EMBL" id="JNFP01000029">
    <property type="protein sequence ID" value="KIA62667.1"/>
    <property type="molecule type" value="Genomic_DNA"/>
</dbReference>
<evidence type="ECO:0000256" key="2">
    <source>
        <dbReference type="SAM" id="SignalP"/>
    </source>
</evidence>
<reference evidence="4 5" key="1">
    <citation type="journal article" date="2014" name="Int. J. Syst. Evol. Microbiol.">
        <title>Nocardia vulneris sp. nov., isolated from wounds of human patients in North America.</title>
        <authorList>
            <person name="Lasker B.A."/>
            <person name="Bell M."/>
            <person name="Klenk H.P."/>
            <person name="Sproer C."/>
            <person name="Schumann C."/>
            <person name="Schumann P."/>
            <person name="Brown J.M."/>
        </authorList>
    </citation>
    <scope>NUCLEOTIDE SEQUENCE [LARGE SCALE GENOMIC DNA]</scope>
    <source>
        <strain evidence="4 5">W9851</strain>
    </source>
</reference>
<gene>
    <name evidence="4" type="ORF">FG87_23555</name>
</gene>
<evidence type="ECO:0000313" key="4">
    <source>
        <dbReference type="EMBL" id="KIA62667.1"/>
    </source>
</evidence>
<keyword evidence="2" id="KW-0732">Signal</keyword>
<name>A0ABR4ZBF0_9NOCA</name>
<accession>A0ABR4ZBF0</accession>
<keyword evidence="5" id="KW-1185">Reference proteome</keyword>
<dbReference type="RefSeq" id="WP_043674471.1">
    <property type="nucleotide sequence ID" value="NZ_BDCI01000036.1"/>
</dbReference>
<dbReference type="InterPro" id="IPR058333">
    <property type="entry name" value="DUF8020"/>
</dbReference>
<protein>
    <recommendedName>
        <fullName evidence="3">DUF8020 domain-containing protein</fullName>
    </recommendedName>
</protein>
<keyword evidence="1" id="KW-0472">Membrane</keyword>
<evidence type="ECO:0000259" key="3">
    <source>
        <dbReference type="Pfam" id="PF26059"/>
    </source>
</evidence>
<evidence type="ECO:0000313" key="5">
    <source>
        <dbReference type="Proteomes" id="UP000031364"/>
    </source>
</evidence>
<keyword evidence="1" id="KW-0812">Transmembrane</keyword>
<feature type="signal peptide" evidence="2">
    <location>
        <begin position="1"/>
        <end position="30"/>
    </location>
</feature>
<dbReference type="Proteomes" id="UP000031364">
    <property type="component" value="Unassembled WGS sequence"/>
</dbReference>
<keyword evidence="1" id="KW-1133">Transmembrane helix</keyword>
<feature type="transmembrane region" description="Helical" evidence="1">
    <location>
        <begin position="148"/>
        <end position="172"/>
    </location>
</feature>
<feature type="chain" id="PRO_5047169208" description="DUF8020 domain-containing protein" evidence="2">
    <location>
        <begin position="31"/>
        <end position="213"/>
    </location>
</feature>
<sequence>MSISRISATISATTLSAMVATVLTAGTVHALPADAPDGPLDVRGTFHDIAYQVAASPDRRAAVTTIADGRFDVIHDGRVVTLSDRDGNVVAALPMALRVGDRRVELRPVVEDAGHRLVIDPVGLSDVPLRDVSAQERFFAEVEKNMPIVLAGAGIGAAVGFVLGFPLGLFVLDFITVPITTVLGAAIGAAAGLAMAGGQPAIDAAMDYVSGAP</sequence>
<feature type="domain" description="DUF8020" evidence="3">
    <location>
        <begin position="50"/>
        <end position="122"/>
    </location>
</feature>
<proteinExistence type="predicted"/>
<evidence type="ECO:0000256" key="1">
    <source>
        <dbReference type="SAM" id="Phobius"/>
    </source>
</evidence>
<feature type="transmembrane region" description="Helical" evidence="1">
    <location>
        <begin position="179"/>
        <end position="198"/>
    </location>
</feature>
<dbReference type="Pfam" id="PF26059">
    <property type="entry name" value="DUF8020"/>
    <property type="match status" value="1"/>
</dbReference>